<keyword evidence="3" id="KW-1185">Reference proteome</keyword>
<evidence type="ECO:0000313" key="2">
    <source>
        <dbReference type="EMBL" id="PTN01101.1"/>
    </source>
</evidence>
<dbReference type="Proteomes" id="UP000243859">
    <property type="component" value="Unassembled WGS sequence"/>
</dbReference>
<name>A0A2T5BPZ4_9RHOB</name>
<keyword evidence="1" id="KW-1133">Transmembrane helix</keyword>
<reference evidence="2 3" key="1">
    <citation type="submission" date="2018-04" db="EMBL/GenBank/DDBJ databases">
        <title>Genomic Encyclopedia of Archaeal and Bacterial Type Strains, Phase II (KMG-II): from individual species to whole genera.</title>
        <authorList>
            <person name="Goeker M."/>
        </authorList>
    </citation>
    <scope>NUCLEOTIDE SEQUENCE [LARGE SCALE GENOMIC DNA]</scope>
    <source>
        <strain evidence="2 3">DSM 18064</strain>
    </source>
</reference>
<comment type="caution">
    <text evidence="2">The sequence shown here is derived from an EMBL/GenBank/DDBJ whole genome shotgun (WGS) entry which is preliminary data.</text>
</comment>
<gene>
    <name evidence="2" type="ORF">C8N32_11749</name>
</gene>
<dbReference type="AlphaFoldDB" id="A0A2T5BPZ4"/>
<dbReference type="EMBL" id="QAAA01000017">
    <property type="protein sequence ID" value="PTN01101.1"/>
    <property type="molecule type" value="Genomic_DNA"/>
</dbReference>
<dbReference type="RefSeq" id="WP_107893235.1">
    <property type="nucleotide sequence ID" value="NZ_NHSI01000024.1"/>
</dbReference>
<keyword evidence="1" id="KW-0472">Membrane</keyword>
<proteinExistence type="predicted"/>
<evidence type="ECO:0000313" key="3">
    <source>
        <dbReference type="Proteomes" id="UP000243859"/>
    </source>
</evidence>
<evidence type="ECO:0000256" key="1">
    <source>
        <dbReference type="SAM" id="Phobius"/>
    </source>
</evidence>
<protein>
    <submittedName>
        <fullName evidence="2">Uncharacterized protein</fullName>
    </submittedName>
</protein>
<organism evidence="2 3">
    <name type="scientific">Rhodovulum imhoffii</name>
    <dbReference type="NCBI Taxonomy" id="365340"/>
    <lineage>
        <taxon>Bacteria</taxon>
        <taxon>Pseudomonadati</taxon>
        <taxon>Pseudomonadota</taxon>
        <taxon>Alphaproteobacteria</taxon>
        <taxon>Rhodobacterales</taxon>
        <taxon>Paracoccaceae</taxon>
        <taxon>Rhodovulum</taxon>
    </lineage>
</organism>
<accession>A0A2T5BPZ4</accession>
<feature type="transmembrane region" description="Helical" evidence="1">
    <location>
        <begin position="21"/>
        <end position="39"/>
    </location>
</feature>
<feature type="transmembrane region" description="Helical" evidence="1">
    <location>
        <begin position="45"/>
        <end position="65"/>
    </location>
</feature>
<keyword evidence="1" id="KW-0812">Transmembrane</keyword>
<sequence length="82" mass="9300">MTRRTRLFLEREGYRRRRLRDMARLLPVLGIVLFLLPLLHGRPEAGVIAYLFLAWAGLILLAGLLSRRLQEDPPAPPGESGP</sequence>